<protein>
    <submittedName>
        <fullName evidence="2">Putative secreted protein</fullName>
    </submittedName>
</protein>
<accession>A0A6B0UJR8</accession>
<name>A0A6B0UJR8_IXORI</name>
<proteinExistence type="predicted"/>
<dbReference type="AlphaFoldDB" id="A0A6B0UJR8"/>
<evidence type="ECO:0000313" key="2">
    <source>
        <dbReference type="EMBL" id="MXU89926.1"/>
    </source>
</evidence>
<sequence length="111" mass="12544">MHFLAWAMCFLGMLHCHELSPGNNCGKTKGEACWRANISKGDSAMRQSIKTSKGAVTLLEERQPPSCHHFSSFSSSKCRKHAYFCTCRSLSVPGLAVQKAEKQFRRQWFNC</sequence>
<keyword evidence="1" id="KW-0732">Signal</keyword>
<organism evidence="2">
    <name type="scientific">Ixodes ricinus</name>
    <name type="common">Common tick</name>
    <name type="synonym">Acarus ricinus</name>
    <dbReference type="NCBI Taxonomy" id="34613"/>
    <lineage>
        <taxon>Eukaryota</taxon>
        <taxon>Metazoa</taxon>
        <taxon>Ecdysozoa</taxon>
        <taxon>Arthropoda</taxon>
        <taxon>Chelicerata</taxon>
        <taxon>Arachnida</taxon>
        <taxon>Acari</taxon>
        <taxon>Parasitiformes</taxon>
        <taxon>Ixodida</taxon>
        <taxon>Ixodoidea</taxon>
        <taxon>Ixodidae</taxon>
        <taxon>Ixodinae</taxon>
        <taxon>Ixodes</taxon>
    </lineage>
</organism>
<feature type="chain" id="PRO_5025364020" evidence="1">
    <location>
        <begin position="17"/>
        <end position="111"/>
    </location>
</feature>
<evidence type="ECO:0000256" key="1">
    <source>
        <dbReference type="SAM" id="SignalP"/>
    </source>
</evidence>
<reference evidence="2" key="1">
    <citation type="submission" date="2019-12" db="EMBL/GenBank/DDBJ databases">
        <title>An insight into the sialome of adult female Ixodes ricinus ticks feeding for 6 days.</title>
        <authorList>
            <person name="Perner J."/>
            <person name="Ribeiro J.M.C."/>
        </authorList>
    </citation>
    <scope>NUCLEOTIDE SEQUENCE</scope>
    <source>
        <strain evidence="2">Semi-engorged</strain>
        <tissue evidence="2">Salivary glands</tissue>
    </source>
</reference>
<dbReference type="EMBL" id="GIFC01007843">
    <property type="protein sequence ID" value="MXU89926.1"/>
    <property type="molecule type" value="Transcribed_RNA"/>
</dbReference>
<feature type="signal peptide" evidence="1">
    <location>
        <begin position="1"/>
        <end position="16"/>
    </location>
</feature>